<dbReference type="EMBL" id="JAYMYS010000005">
    <property type="protein sequence ID" value="KAK7391856.1"/>
    <property type="molecule type" value="Genomic_DNA"/>
</dbReference>
<dbReference type="GO" id="GO:0000785">
    <property type="term" value="C:chromatin"/>
    <property type="evidence" value="ECO:0007669"/>
    <property type="project" value="TreeGrafter"/>
</dbReference>
<reference evidence="18 19" key="1">
    <citation type="submission" date="2024-01" db="EMBL/GenBank/DDBJ databases">
        <title>The genomes of 5 underutilized Papilionoideae crops provide insights into root nodulation and disease resistanc.</title>
        <authorList>
            <person name="Jiang F."/>
        </authorList>
    </citation>
    <scope>NUCLEOTIDE SEQUENCE [LARGE SCALE GENOMIC DNA]</scope>
    <source>
        <strain evidence="18">DUOXIRENSHENG_FW03</strain>
        <tissue evidence="18">Leaves</tissue>
    </source>
</reference>
<evidence type="ECO:0000259" key="17">
    <source>
        <dbReference type="PROSITE" id="PS51184"/>
    </source>
</evidence>
<evidence type="ECO:0000259" key="16">
    <source>
        <dbReference type="PROSITE" id="PS51183"/>
    </source>
</evidence>
<keyword evidence="19" id="KW-1185">Reference proteome</keyword>
<comment type="similarity">
    <text evidence="3">Belongs to the JARID1 histone demethylase family.</text>
</comment>
<feature type="region of interest" description="Disordered" evidence="15">
    <location>
        <begin position="199"/>
        <end position="234"/>
    </location>
</feature>
<dbReference type="GO" id="GO:0005634">
    <property type="term" value="C:nucleus"/>
    <property type="evidence" value="ECO:0007669"/>
    <property type="project" value="UniProtKB-SubCell"/>
</dbReference>
<keyword evidence="10" id="KW-0804">Transcription</keyword>
<evidence type="ECO:0000313" key="19">
    <source>
        <dbReference type="Proteomes" id="UP001386955"/>
    </source>
</evidence>
<dbReference type="PANTHER" id="PTHR10694:SF113">
    <property type="entry name" value="PROTEIN JUMONJI"/>
    <property type="match status" value="1"/>
</dbReference>
<feature type="domain" description="JmjC" evidence="17">
    <location>
        <begin position="519"/>
        <end position="682"/>
    </location>
</feature>
<evidence type="ECO:0000256" key="5">
    <source>
        <dbReference type="ARBA" id="ARBA00022853"/>
    </source>
</evidence>
<keyword evidence="11" id="KW-0539">Nucleus</keyword>
<comment type="subcellular location">
    <subcellularLocation>
        <location evidence="2">Nucleus</location>
    </subcellularLocation>
</comment>
<evidence type="ECO:0000256" key="11">
    <source>
        <dbReference type="ARBA" id="ARBA00023242"/>
    </source>
</evidence>
<dbReference type="InterPro" id="IPR003889">
    <property type="entry name" value="FYrich_C"/>
</dbReference>
<dbReference type="GO" id="GO:0034647">
    <property type="term" value="F:histone H3K4me/H3K4me2/H3K4me3 demethylase activity"/>
    <property type="evidence" value="ECO:0007669"/>
    <property type="project" value="TreeGrafter"/>
</dbReference>
<evidence type="ECO:0008006" key="20">
    <source>
        <dbReference type="Google" id="ProtNLM"/>
    </source>
</evidence>
<evidence type="ECO:0000256" key="3">
    <source>
        <dbReference type="ARBA" id="ARBA00006801"/>
    </source>
</evidence>
<keyword evidence="7" id="KW-0560">Oxidoreductase</keyword>
<keyword evidence="4" id="KW-0479">Metal-binding</keyword>
<feature type="region of interest" description="Disordered" evidence="15">
    <location>
        <begin position="384"/>
        <end position="405"/>
    </location>
</feature>
<dbReference type="InterPro" id="IPR003347">
    <property type="entry name" value="JmjC_dom"/>
</dbReference>
<proteinExistence type="inferred from homology"/>
<comment type="catalytic activity">
    <reaction evidence="13">
        <text>N(6)-methyl-L-lysyl(4)-[histone H3] + 2-oxoglutarate + O2 = L-lysyl(4)-[histone H3] + formaldehyde + succinate + CO2</text>
        <dbReference type="Rhea" id="RHEA:60220"/>
        <dbReference type="Rhea" id="RHEA-COMP:15543"/>
        <dbReference type="Rhea" id="RHEA-COMP:15547"/>
        <dbReference type="ChEBI" id="CHEBI:15379"/>
        <dbReference type="ChEBI" id="CHEBI:16526"/>
        <dbReference type="ChEBI" id="CHEBI:16810"/>
        <dbReference type="ChEBI" id="CHEBI:16842"/>
        <dbReference type="ChEBI" id="CHEBI:29969"/>
        <dbReference type="ChEBI" id="CHEBI:30031"/>
        <dbReference type="ChEBI" id="CHEBI:61929"/>
    </reaction>
    <physiologicalReaction direction="left-to-right" evidence="13">
        <dbReference type="Rhea" id="RHEA:60221"/>
    </physiologicalReaction>
</comment>
<dbReference type="PROSITE" id="PS51542">
    <property type="entry name" value="FYRN"/>
    <property type="match status" value="1"/>
</dbReference>
<comment type="catalytic activity">
    <reaction evidence="14">
        <text>N(6),N(6),N(6)-trimethyl-L-lysyl(4)-[histone H3] + 2-oxoglutarate + O2 = N(6),N(6)-dimethyl-L-lysyl(4)-[histone H3] + formaldehyde + succinate + CO2</text>
        <dbReference type="Rhea" id="RHEA:60212"/>
        <dbReference type="Rhea" id="RHEA-COMP:15537"/>
        <dbReference type="Rhea" id="RHEA-COMP:15540"/>
        <dbReference type="ChEBI" id="CHEBI:15379"/>
        <dbReference type="ChEBI" id="CHEBI:16526"/>
        <dbReference type="ChEBI" id="CHEBI:16810"/>
        <dbReference type="ChEBI" id="CHEBI:16842"/>
        <dbReference type="ChEBI" id="CHEBI:30031"/>
        <dbReference type="ChEBI" id="CHEBI:61961"/>
        <dbReference type="ChEBI" id="CHEBI:61976"/>
    </reaction>
    <physiologicalReaction direction="left-to-right" evidence="14">
        <dbReference type="Rhea" id="RHEA:60213"/>
    </physiologicalReaction>
</comment>
<dbReference type="InterPro" id="IPR004198">
    <property type="entry name" value="Znf_C5HC2"/>
</dbReference>
<dbReference type="InterPro" id="IPR003349">
    <property type="entry name" value="JmjN"/>
</dbReference>
<keyword evidence="9" id="KW-0805">Transcription regulation</keyword>
<keyword evidence="8" id="KW-0408">Iron</keyword>
<dbReference type="GO" id="GO:0048589">
    <property type="term" value="P:developmental growth"/>
    <property type="evidence" value="ECO:0007669"/>
    <property type="project" value="UniProtKB-ARBA"/>
</dbReference>
<evidence type="ECO:0000256" key="4">
    <source>
        <dbReference type="ARBA" id="ARBA00022723"/>
    </source>
</evidence>
<dbReference type="Pfam" id="PF02373">
    <property type="entry name" value="JmjC"/>
    <property type="match status" value="1"/>
</dbReference>
<dbReference type="SMART" id="SM00558">
    <property type="entry name" value="JmjC"/>
    <property type="match status" value="1"/>
</dbReference>
<gene>
    <name evidence="18" type="ORF">VNO78_20279</name>
</gene>
<dbReference type="PROSITE" id="PS51184">
    <property type="entry name" value="JMJC"/>
    <property type="match status" value="1"/>
</dbReference>
<dbReference type="SUPFAM" id="SSF51197">
    <property type="entry name" value="Clavaminate synthase-like"/>
    <property type="match status" value="1"/>
</dbReference>
<dbReference type="SMART" id="SM00541">
    <property type="entry name" value="FYRN"/>
    <property type="match status" value="1"/>
</dbReference>
<dbReference type="GO" id="GO:0048731">
    <property type="term" value="P:system development"/>
    <property type="evidence" value="ECO:0007669"/>
    <property type="project" value="UniProtKB-ARBA"/>
</dbReference>
<evidence type="ECO:0000256" key="2">
    <source>
        <dbReference type="ARBA" id="ARBA00004123"/>
    </source>
</evidence>
<dbReference type="SMART" id="SM00542">
    <property type="entry name" value="FYRC"/>
    <property type="match status" value="1"/>
</dbReference>
<evidence type="ECO:0000256" key="7">
    <source>
        <dbReference type="ARBA" id="ARBA00023002"/>
    </source>
</evidence>
<dbReference type="InterPro" id="IPR003888">
    <property type="entry name" value="FYrich_N"/>
</dbReference>
<name>A0AAN9S9M5_PSOTE</name>
<keyword evidence="5" id="KW-0156">Chromatin regulator</keyword>
<evidence type="ECO:0000256" key="12">
    <source>
        <dbReference type="ARBA" id="ARBA00050619"/>
    </source>
</evidence>
<feature type="compositionally biased region" description="Basic and acidic residues" evidence="15">
    <location>
        <begin position="223"/>
        <end position="234"/>
    </location>
</feature>
<comment type="catalytic activity">
    <reaction evidence="12">
        <text>N(6),N(6)-dimethyl-L-lysyl(4)-[histone H3] + 2-oxoglutarate + O2 = N(6)-methyl-L-lysyl(4)-[histone H3] + formaldehyde + succinate + CO2</text>
        <dbReference type="Rhea" id="RHEA:60216"/>
        <dbReference type="Rhea" id="RHEA-COMP:15540"/>
        <dbReference type="Rhea" id="RHEA-COMP:15543"/>
        <dbReference type="ChEBI" id="CHEBI:15379"/>
        <dbReference type="ChEBI" id="CHEBI:16526"/>
        <dbReference type="ChEBI" id="CHEBI:16810"/>
        <dbReference type="ChEBI" id="CHEBI:16842"/>
        <dbReference type="ChEBI" id="CHEBI:30031"/>
        <dbReference type="ChEBI" id="CHEBI:61929"/>
        <dbReference type="ChEBI" id="CHEBI:61976"/>
    </reaction>
    <physiologicalReaction direction="left-to-right" evidence="12">
        <dbReference type="Rhea" id="RHEA:60217"/>
    </physiologicalReaction>
</comment>
<evidence type="ECO:0000256" key="15">
    <source>
        <dbReference type="SAM" id="MobiDB-lite"/>
    </source>
</evidence>
<organism evidence="18 19">
    <name type="scientific">Psophocarpus tetragonolobus</name>
    <name type="common">Winged bean</name>
    <name type="synonym">Dolichos tetragonolobus</name>
    <dbReference type="NCBI Taxonomy" id="3891"/>
    <lineage>
        <taxon>Eukaryota</taxon>
        <taxon>Viridiplantae</taxon>
        <taxon>Streptophyta</taxon>
        <taxon>Embryophyta</taxon>
        <taxon>Tracheophyta</taxon>
        <taxon>Spermatophyta</taxon>
        <taxon>Magnoliopsida</taxon>
        <taxon>eudicotyledons</taxon>
        <taxon>Gunneridae</taxon>
        <taxon>Pentapetalae</taxon>
        <taxon>rosids</taxon>
        <taxon>fabids</taxon>
        <taxon>Fabales</taxon>
        <taxon>Fabaceae</taxon>
        <taxon>Papilionoideae</taxon>
        <taxon>50 kb inversion clade</taxon>
        <taxon>NPAAA clade</taxon>
        <taxon>indigoferoid/millettioid clade</taxon>
        <taxon>Phaseoleae</taxon>
        <taxon>Psophocarpus</taxon>
    </lineage>
</organism>
<dbReference type="Pfam" id="PF02928">
    <property type="entry name" value="zf-C5HC2"/>
    <property type="match status" value="1"/>
</dbReference>
<comment type="caution">
    <text evidence="18">The sequence shown here is derived from an EMBL/GenBank/DDBJ whole genome shotgun (WGS) entry which is preliminary data.</text>
</comment>
<dbReference type="Pfam" id="PF05965">
    <property type="entry name" value="FYRC"/>
    <property type="match status" value="1"/>
</dbReference>
<evidence type="ECO:0000256" key="8">
    <source>
        <dbReference type="ARBA" id="ARBA00023004"/>
    </source>
</evidence>
<dbReference type="GO" id="GO:0045814">
    <property type="term" value="P:negative regulation of gene expression, epigenetic"/>
    <property type="evidence" value="ECO:0007669"/>
    <property type="project" value="UniProtKB-ARBA"/>
</dbReference>
<keyword evidence="6" id="KW-0223">Dioxygenase</keyword>
<evidence type="ECO:0000256" key="9">
    <source>
        <dbReference type="ARBA" id="ARBA00023015"/>
    </source>
</evidence>
<dbReference type="GO" id="GO:0051093">
    <property type="term" value="P:negative regulation of developmental process"/>
    <property type="evidence" value="ECO:0007669"/>
    <property type="project" value="UniProtKB-ARBA"/>
</dbReference>
<dbReference type="PROSITE" id="PS51183">
    <property type="entry name" value="JMJN"/>
    <property type="match status" value="1"/>
</dbReference>
<dbReference type="Pfam" id="PF02375">
    <property type="entry name" value="JmjN"/>
    <property type="match status" value="1"/>
</dbReference>
<evidence type="ECO:0000256" key="13">
    <source>
        <dbReference type="ARBA" id="ARBA00050935"/>
    </source>
</evidence>
<dbReference type="PROSITE" id="PS51543">
    <property type="entry name" value="FYRC"/>
    <property type="match status" value="1"/>
</dbReference>
<dbReference type="SMART" id="SM00545">
    <property type="entry name" value="JmjN"/>
    <property type="match status" value="1"/>
</dbReference>
<accession>A0AAN9S9M5</accession>
<dbReference type="Proteomes" id="UP001386955">
    <property type="component" value="Unassembled WGS sequence"/>
</dbReference>
<evidence type="ECO:0000256" key="14">
    <source>
        <dbReference type="ARBA" id="ARBA00051640"/>
    </source>
</evidence>
<dbReference type="Gene3D" id="2.60.120.650">
    <property type="entry name" value="Cupin"/>
    <property type="match status" value="1"/>
</dbReference>
<evidence type="ECO:0000256" key="10">
    <source>
        <dbReference type="ARBA" id="ARBA00023163"/>
    </source>
</evidence>
<evidence type="ECO:0000256" key="1">
    <source>
        <dbReference type="ARBA" id="ARBA00001954"/>
    </source>
</evidence>
<evidence type="ECO:0000313" key="18">
    <source>
        <dbReference type="EMBL" id="KAK7391856.1"/>
    </source>
</evidence>
<feature type="compositionally biased region" description="Low complexity" evidence="15">
    <location>
        <begin position="207"/>
        <end position="221"/>
    </location>
</feature>
<dbReference type="GO" id="GO:0046872">
    <property type="term" value="F:metal ion binding"/>
    <property type="evidence" value="ECO:0007669"/>
    <property type="project" value="UniProtKB-KW"/>
</dbReference>
<feature type="domain" description="JmjN" evidence="16">
    <location>
        <begin position="307"/>
        <end position="348"/>
    </location>
</feature>
<comment type="cofactor">
    <cofactor evidence="1">
        <name>Fe(2+)</name>
        <dbReference type="ChEBI" id="CHEBI:29033"/>
    </cofactor>
</comment>
<protein>
    <recommendedName>
        <fullName evidence="20">Lysine-specific demethylase JMJ16</fullName>
    </recommendedName>
</protein>
<dbReference type="FunFam" id="3.30.160.360:FF:000005">
    <property type="entry name" value="Putative lysine-specific demethylase JMJ16"/>
    <property type="match status" value="1"/>
</dbReference>
<dbReference type="Pfam" id="PF05964">
    <property type="entry name" value="FYRN"/>
    <property type="match status" value="1"/>
</dbReference>
<evidence type="ECO:0000256" key="6">
    <source>
        <dbReference type="ARBA" id="ARBA00022964"/>
    </source>
</evidence>
<dbReference type="Gene3D" id="3.30.160.360">
    <property type="match status" value="1"/>
</dbReference>
<dbReference type="PANTHER" id="PTHR10694">
    <property type="entry name" value="LYSINE-SPECIFIC DEMETHYLASE"/>
    <property type="match status" value="1"/>
</dbReference>
<sequence length="1386" mass="156935">MYRRKTSYPSGTEAPDHAGGANCEVAATFNNVWEQKVFDKDERVAKRGKLACHPPSSFWHKRFIYVASSIVFFPRLVRVCRVCILSSILYAHRSHHRTSKFSFIFYRYFIVLTPIFHVFDHTIENRNSSTISFRLMYFPQFMKEDKSEALLPISFLHEVMMGTELMRICVKEDNDDFPSVPPGFESYTSFSLKRVENNEKQDDKNMTSCSPPTSVSESPSTHVENDVQVRDTTKVPRSLRRRPWINYGQYENISDEESDCERLDQNFSSRLCLPRGVIRGCPDCSNCQKVVARWRPEDARRPNLEDAPIFYPTEEEFHDTLKYISSIRSRAEPYGICRIVPPPSWKPPCPLKDKSIWEGSKFSTRVQRIDKLQNRDSMRKMSRIQGNMKRKRRRCTRMGVDNDSRRGPNAGLCEVERFGFEPGPEFTLETFQRYAEEFKLKYFRKIENVSHLGANSTTLNGTSEPSVENIEGEYWRMVENPTEEIEVLYGADLETGIFGSGFPSKSSQVGSASHEHYIKSGWNLNNFARLPGSLLSYESSDISGVLVPWLYIGMCFSSFCWHVEDHHLYSLNYMHWGAPKMWYGVPGKDACKLEEAMRKHLPDLFEEQPDLLHKLVTQLSPSILKSKGVPVYRCVQNPGDFVLTFPRAYHSGFNCGFNCAEAVNVAPVDWLPHGHIAIELYQEQGRKTSISHDKLLLGAAREAVRAQWELNLLKKNTLDNLLWKDVCGKDGLLAKALKMRVEMEQARRQFLCSSSQALKMETTFDATNERECSICFFDLHLSAAGCRCSPDRYACLDHAKHFCSCPWDSKFFLFRYDISELNILVEALEGKLSAIYRWAKSDLGLALSSCVSAGKETILKELKSHSSNMFHSSRAAVPKEMALHPSNKYIDNSQVIDVPVENQANSKDQSYFQQRKSVEAISSLSSTKELLTLKSSKPTSTSHALSVPIAQHGGEKSSLYRHNNSIILLSDDEDEEKKMFNSNRRKELSSLLAGPRDKASPCNDIKITNLTISVTDTAVIGEKDAITLPHENMSSDSARLLQVKQECDERTGTVLASTAVDLSCHTGLTSTESTRNIPAPSKVEASDHCLESLEICPLNPQLSGTKVKTEDNLEKFVGCVTSNVADNARALSGNFSCGPNNYRQKGPRIAKVVRRINCNVEPLEFGVVLSGKSWCSSQAIFPKGFRSRVRYINVLEPSSMCYYISEILDAGRGWPLFMVSLENCPSEVFIHMSAARCWELVREKVNQEIAKQHKLGRRSLPPLQPPGSLDGFEMFGFSSPAIVQAIEALDRSRVCNEYWDSRPYSRPQGQISQSCQTNANGGNGKGVLLSKQIPEEEVAVLRSLFKRANTEELNLLYSILSDNRPEADRNLIAQLLNEEIHRSQPP</sequence>